<name>A0A0S4KSF2_9BACT</name>
<dbReference type="AlphaFoldDB" id="A0A0S4KSF2"/>
<evidence type="ECO:0000259" key="2">
    <source>
        <dbReference type="Pfam" id="PF22725"/>
    </source>
</evidence>
<dbReference type="KEGG" id="nio:NITINOP_2416"/>
<dbReference type="Pfam" id="PF22725">
    <property type="entry name" value="GFO_IDH_MocA_C3"/>
    <property type="match status" value="1"/>
</dbReference>
<gene>
    <name evidence="3" type="ORF">NITINOP_2416</name>
</gene>
<dbReference type="OrthoDB" id="9815825at2"/>
<evidence type="ECO:0000259" key="1">
    <source>
        <dbReference type="Pfam" id="PF01408"/>
    </source>
</evidence>
<keyword evidence="4" id="KW-1185">Reference proteome</keyword>
<dbReference type="Proteomes" id="UP000066284">
    <property type="component" value="Chromosome 1"/>
</dbReference>
<dbReference type="Gene3D" id="3.40.50.720">
    <property type="entry name" value="NAD(P)-binding Rossmann-like Domain"/>
    <property type="match status" value="1"/>
</dbReference>
<dbReference type="EMBL" id="LN885086">
    <property type="protein sequence ID" value="CUQ67388.1"/>
    <property type="molecule type" value="Genomic_DNA"/>
</dbReference>
<dbReference type="STRING" id="1715989.NITINOP_2416"/>
<dbReference type="Pfam" id="PF01408">
    <property type="entry name" value="GFO_IDH_MocA"/>
    <property type="match status" value="1"/>
</dbReference>
<proteinExistence type="predicted"/>
<dbReference type="InterPro" id="IPR036291">
    <property type="entry name" value="NAD(P)-bd_dom_sf"/>
</dbReference>
<dbReference type="GO" id="GO:0000166">
    <property type="term" value="F:nucleotide binding"/>
    <property type="evidence" value="ECO:0007669"/>
    <property type="project" value="InterPro"/>
</dbReference>
<organism evidence="3 4">
    <name type="scientific">Candidatus Nitrospira inopinata</name>
    <dbReference type="NCBI Taxonomy" id="1715989"/>
    <lineage>
        <taxon>Bacteria</taxon>
        <taxon>Pseudomonadati</taxon>
        <taxon>Nitrospirota</taxon>
        <taxon>Nitrospiria</taxon>
        <taxon>Nitrospirales</taxon>
        <taxon>Nitrospiraceae</taxon>
        <taxon>Nitrospira</taxon>
    </lineage>
</organism>
<feature type="domain" description="Gfo/Idh/MocA-like oxidoreductase N-terminal" evidence="1">
    <location>
        <begin position="4"/>
        <end position="122"/>
    </location>
</feature>
<evidence type="ECO:0008006" key="5">
    <source>
        <dbReference type="Google" id="ProtNLM"/>
    </source>
</evidence>
<accession>A0A0S4KSF2</accession>
<dbReference type="PANTHER" id="PTHR43377">
    <property type="entry name" value="BILIVERDIN REDUCTASE A"/>
    <property type="match status" value="1"/>
</dbReference>
<dbReference type="PANTHER" id="PTHR43377:SF1">
    <property type="entry name" value="BILIVERDIN REDUCTASE A"/>
    <property type="match status" value="1"/>
</dbReference>
<dbReference type="SUPFAM" id="SSF55347">
    <property type="entry name" value="Glyceraldehyde-3-phosphate dehydrogenase-like, C-terminal domain"/>
    <property type="match status" value="1"/>
</dbReference>
<dbReference type="SUPFAM" id="SSF51735">
    <property type="entry name" value="NAD(P)-binding Rossmann-fold domains"/>
    <property type="match status" value="1"/>
</dbReference>
<dbReference type="InterPro" id="IPR055170">
    <property type="entry name" value="GFO_IDH_MocA-like_dom"/>
</dbReference>
<reference evidence="4" key="1">
    <citation type="submission" date="2015-09" db="EMBL/GenBank/DDBJ databases">
        <authorList>
            <person name="Daims H."/>
        </authorList>
    </citation>
    <scope>NUCLEOTIDE SEQUENCE [LARGE SCALE GENOMIC DNA]</scope>
</reference>
<dbReference type="Gene3D" id="3.30.360.10">
    <property type="entry name" value="Dihydrodipicolinate Reductase, domain 2"/>
    <property type="match status" value="1"/>
</dbReference>
<evidence type="ECO:0000313" key="4">
    <source>
        <dbReference type="Proteomes" id="UP000066284"/>
    </source>
</evidence>
<sequence>MEPLRIGIVGAGAIAQRNAKEAAASGAAKIAGVFDLNHKVARDMAKALSAPFFPSYESLLASSDVEAVLLSVPHYLHKSMTIEAASRGKHVLVEKPMANSLDEAREMIACCEKNGVQLTVNYSFRYLPKIQKARQLIQDGAVGDITGIQIIAHQFKDRGYWSGARSNSPDDWRASKEKCGGGFLIMNVCHVIDYLYFVTGLKGSRVYSEYATLGSPAEVEDIISVTVRLSNGGIGSISASSIMRGADQAEERIWGTKGTIILDGEGLSLYSTRPIDGKRPGKLFRYAKFPNVSWTAEWVKGFAASVRQGTKPDISDREGWDNLAFISAAYQSMEKGRPMEVTPFPEHGMS</sequence>
<dbReference type="RefSeq" id="WP_062485679.1">
    <property type="nucleotide sequence ID" value="NZ_LN885086.1"/>
</dbReference>
<feature type="domain" description="GFO/IDH/MocA-like oxidoreductase" evidence="2">
    <location>
        <begin position="130"/>
        <end position="260"/>
    </location>
</feature>
<protein>
    <recommendedName>
        <fullName evidence="5">Gfo/Idh/MocA family oxidoreductase</fullName>
    </recommendedName>
</protein>
<dbReference type="InterPro" id="IPR000683">
    <property type="entry name" value="Gfo/Idh/MocA-like_OxRdtase_N"/>
</dbReference>
<dbReference type="InterPro" id="IPR051450">
    <property type="entry name" value="Gfo/Idh/MocA_Oxidoreductases"/>
</dbReference>
<evidence type="ECO:0000313" key="3">
    <source>
        <dbReference type="EMBL" id="CUQ67388.1"/>
    </source>
</evidence>